<dbReference type="EMBL" id="JAENGZ010001387">
    <property type="protein sequence ID" value="KAG6948398.1"/>
    <property type="molecule type" value="Genomic_DNA"/>
</dbReference>
<dbReference type="Proteomes" id="UP000688947">
    <property type="component" value="Unassembled WGS sequence"/>
</dbReference>
<dbReference type="AlphaFoldDB" id="A0A8T1TWT1"/>
<sequence>MQLYHILLVALFAILGTGTISAETSHDDMLDEAPKGTRLRVSNGDSLKTEENDERSIFSSIKESMKRKYWVSFDKSDDYVMKKLGLDGLEDSGQESRELDDWIEEGLTLYGAWTRLKLDQVTPTRVMQTDAYKIYVRYVKKYDSMIYNYKNSIGQPPIEFGGTDAQIFAKVQVWAAAHRPRWYVKKMLKLDDLPKSELVDDKFYKEFLRLTGEKS</sequence>
<evidence type="ECO:0000256" key="1">
    <source>
        <dbReference type="SAM" id="SignalP"/>
    </source>
</evidence>
<feature type="signal peptide" evidence="1">
    <location>
        <begin position="1"/>
        <end position="22"/>
    </location>
</feature>
<evidence type="ECO:0008006" key="4">
    <source>
        <dbReference type="Google" id="ProtNLM"/>
    </source>
</evidence>
<dbReference type="VEuPathDB" id="FungiDB:PC110_g11265"/>
<organism evidence="2 3">
    <name type="scientific">Phytophthora cactorum</name>
    <dbReference type="NCBI Taxonomy" id="29920"/>
    <lineage>
        <taxon>Eukaryota</taxon>
        <taxon>Sar</taxon>
        <taxon>Stramenopiles</taxon>
        <taxon>Oomycota</taxon>
        <taxon>Peronosporomycetes</taxon>
        <taxon>Peronosporales</taxon>
        <taxon>Peronosporaceae</taxon>
        <taxon>Phytophthora</taxon>
    </lineage>
</organism>
<accession>A0A8T1TWT1</accession>
<keyword evidence="1" id="KW-0732">Signal</keyword>
<evidence type="ECO:0000313" key="3">
    <source>
        <dbReference type="Proteomes" id="UP000688947"/>
    </source>
</evidence>
<dbReference type="VEuPathDB" id="FungiDB:PC110_g11266"/>
<feature type="chain" id="PRO_5035901705" description="RxLR effector protein" evidence="1">
    <location>
        <begin position="23"/>
        <end position="215"/>
    </location>
</feature>
<dbReference type="OrthoDB" id="97973at2759"/>
<reference evidence="2" key="1">
    <citation type="submission" date="2021-01" db="EMBL/GenBank/DDBJ databases">
        <title>Phytophthora aleatoria, a newly-described species from Pinus radiata is distinct from Phytophthora cactorum isolates based on comparative genomics.</title>
        <authorList>
            <person name="Mcdougal R."/>
            <person name="Panda P."/>
            <person name="Williams N."/>
            <person name="Studholme D.J."/>
        </authorList>
    </citation>
    <scope>NUCLEOTIDE SEQUENCE</scope>
    <source>
        <strain evidence="2">NZFS 3830</strain>
    </source>
</reference>
<protein>
    <recommendedName>
        <fullName evidence="4">RxLR effector protein</fullName>
    </recommendedName>
</protein>
<evidence type="ECO:0000313" key="2">
    <source>
        <dbReference type="EMBL" id="KAG6948398.1"/>
    </source>
</evidence>
<name>A0A8T1TWT1_9STRA</name>
<proteinExistence type="predicted"/>
<comment type="caution">
    <text evidence="2">The sequence shown here is derived from an EMBL/GenBank/DDBJ whole genome shotgun (WGS) entry which is preliminary data.</text>
</comment>
<gene>
    <name evidence="2" type="ORF">JG687_00015497</name>
</gene>